<protein>
    <submittedName>
        <fullName evidence="2">Uncharacterized protein</fullName>
    </submittedName>
</protein>
<evidence type="ECO:0000313" key="3">
    <source>
        <dbReference type="Proteomes" id="UP001153365"/>
    </source>
</evidence>
<accession>A0AAV0B880</accession>
<dbReference type="AlphaFoldDB" id="A0AAV0B880"/>
<dbReference type="Proteomes" id="UP001153365">
    <property type="component" value="Unassembled WGS sequence"/>
</dbReference>
<reference evidence="2" key="1">
    <citation type="submission" date="2022-06" db="EMBL/GenBank/DDBJ databases">
        <authorList>
            <consortium name="SYNGENTA / RWTH Aachen University"/>
        </authorList>
    </citation>
    <scope>NUCLEOTIDE SEQUENCE</scope>
</reference>
<organism evidence="2 3">
    <name type="scientific">Phakopsora pachyrhizi</name>
    <name type="common">Asian soybean rust disease fungus</name>
    <dbReference type="NCBI Taxonomy" id="170000"/>
    <lineage>
        <taxon>Eukaryota</taxon>
        <taxon>Fungi</taxon>
        <taxon>Dikarya</taxon>
        <taxon>Basidiomycota</taxon>
        <taxon>Pucciniomycotina</taxon>
        <taxon>Pucciniomycetes</taxon>
        <taxon>Pucciniales</taxon>
        <taxon>Phakopsoraceae</taxon>
        <taxon>Phakopsora</taxon>
    </lineage>
</organism>
<name>A0AAV0B880_PHAPC</name>
<evidence type="ECO:0000313" key="2">
    <source>
        <dbReference type="EMBL" id="CAH7682640.1"/>
    </source>
</evidence>
<comment type="caution">
    <text evidence="2">The sequence shown here is derived from an EMBL/GenBank/DDBJ whole genome shotgun (WGS) entry which is preliminary data.</text>
</comment>
<dbReference type="EMBL" id="CALTRL010004176">
    <property type="protein sequence ID" value="CAH7682620.1"/>
    <property type="molecule type" value="Genomic_DNA"/>
</dbReference>
<keyword evidence="3" id="KW-1185">Reference proteome</keyword>
<gene>
    <name evidence="1" type="ORF">PPACK8108_LOCUS15625</name>
    <name evidence="2" type="ORF">PPACK8108_LOCUS15670</name>
</gene>
<proteinExistence type="predicted"/>
<sequence length="90" mass="10260">MTRAKYNWALANNSSREKTFRNPSNRHTQNPETHELVASHIQSFNTLFRAQDGSPSLINLAVGDLLSKFVFESRNKAKDGTALPRNRLKF</sequence>
<dbReference type="EMBL" id="CALTRL010004201">
    <property type="protein sequence ID" value="CAH7682640.1"/>
    <property type="molecule type" value="Genomic_DNA"/>
</dbReference>
<evidence type="ECO:0000313" key="1">
    <source>
        <dbReference type="EMBL" id="CAH7682620.1"/>
    </source>
</evidence>